<evidence type="ECO:0000256" key="17">
    <source>
        <dbReference type="ARBA" id="ARBA00083720"/>
    </source>
</evidence>
<dbReference type="GO" id="GO:0098632">
    <property type="term" value="F:cell-cell adhesion mediator activity"/>
    <property type="evidence" value="ECO:0007669"/>
    <property type="project" value="TreeGrafter"/>
</dbReference>
<dbReference type="PROSITE" id="PS50853">
    <property type="entry name" value="FN3"/>
    <property type="match status" value="3"/>
</dbReference>
<dbReference type="InterPro" id="IPR036116">
    <property type="entry name" value="FN3_sf"/>
</dbReference>
<dbReference type="SMART" id="SM00060">
    <property type="entry name" value="FN3"/>
    <property type="match status" value="3"/>
</dbReference>
<dbReference type="AlphaFoldDB" id="A0A7K7CZW5"/>
<feature type="compositionally biased region" description="Polar residues" evidence="18">
    <location>
        <begin position="526"/>
        <end position="544"/>
    </location>
</feature>
<evidence type="ECO:0000256" key="14">
    <source>
        <dbReference type="ARBA" id="ARBA00060217"/>
    </source>
</evidence>
<dbReference type="FunFam" id="2.60.40.10:FF:000035">
    <property type="entry name" value="Contactin 1"/>
    <property type="match status" value="1"/>
</dbReference>
<dbReference type="InterPro" id="IPR003598">
    <property type="entry name" value="Ig_sub2"/>
</dbReference>
<dbReference type="Pfam" id="PF00041">
    <property type="entry name" value="fn3"/>
    <property type="match status" value="2"/>
</dbReference>
<evidence type="ECO:0000313" key="22">
    <source>
        <dbReference type="Proteomes" id="UP000578259"/>
    </source>
</evidence>
<evidence type="ECO:0000256" key="7">
    <source>
        <dbReference type="ARBA" id="ARBA00022889"/>
    </source>
</evidence>
<feature type="domain" description="Fibronectin type-III" evidence="20">
    <location>
        <begin position="551"/>
        <end position="651"/>
    </location>
</feature>
<dbReference type="FunFam" id="2.60.40.10:FF:000044">
    <property type="entry name" value="Contactin 1"/>
    <property type="match status" value="1"/>
</dbReference>
<feature type="domain" description="Ig-like" evidence="19">
    <location>
        <begin position="1"/>
        <end position="89"/>
    </location>
</feature>
<dbReference type="CDD" id="cd00063">
    <property type="entry name" value="FN3"/>
    <property type="match status" value="4"/>
</dbReference>
<feature type="domain" description="Ig-like" evidence="19">
    <location>
        <begin position="198"/>
        <end position="282"/>
    </location>
</feature>
<dbReference type="GO" id="GO:0005886">
    <property type="term" value="C:plasma membrane"/>
    <property type="evidence" value="ECO:0007669"/>
    <property type="project" value="UniProtKB-SubCell"/>
</dbReference>
<keyword evidence="12" id="KW-0393">Immunoglobulin domain</keyword>
<evidence type="ECO:0000256" key="15">
    <source>
        <dbReference type="ARBA" id="ARBA00072738"/>
    </source>
</evidence>
<evidence type="ECO:0000256" key="13">
    <source>
        <dbReference type="ARBA" id="ARBA00038703"/>
    </source>
</evidence>
<feature type="non-terminal residue" evidence="21">
    <location>
        <position position="1"/>
    </location>
</feature>
<dbReference type="PANTHER" id="PTHR44170">
    <property type="entry name" value="PROTEIN SIDEKICK"/>
    <property type="match status" value="1"/>
</dbReference>
<keyword evidence="22" id="KW-1185">Reference proteome</keyword>
<dbReference type="GO" id="GO:0007420">
    <property type="term" value="P:brain development"/>
    <property type="evidence" value="ECO:0007669"/>
    <property type="project" value="TreeGrafter"/>
</dbReference>
<dbReference type="FunFam" id="2.60.40.10:FF:000028">
    <property type="entry name" value="Neuronal cell adhesion molecule"/>
    <property type="match status" value="1"/>
</dbReference>
<feature type="domain" description="Ig-like" evidence="19">
    <location>
        <begin position="288"/>
        <end position="377"/>
    </location>
</feature>
<dbReference type="FunFam" id="2.60.40.10:FF:000052">
    <property type="entry name" value="Contactin 1"/>
    <property type="match status" value="1"/>
</dbReference>
<evidence type="ECO:0000256" key="4">
    <source>
        <dbReference type="ARBA" id="ARBA00022622"/>
    </source>
</evidence>
<evidence type="ECO:0000256" key="18">
    <source>
        <dbReference type="SAM" id="MobiDB-lite"/>
    </source>
</evidence>
<evidence type="ECO:0000259" key="19">
    <source>
        <dbReference type="PROSITE" id="PS50835"/>
    </source>
</evidence>
<name>A0A7K7CZW5_PHEME</name>
<evidence type="ECO:0000313" key="21">
    <source>
        <dbReference type="EMBL" id="NWY25768.1"/>
    </source>
</evidence>
<keyword evidence="5" id="KW-0732">Signal</keyword>
<dbReference type="SMART" id="SM00408">
    <property type="entry name" value="IGc2"/>
    <property type="match status" value="5"/>
</dbReference>
<evidence type="ECO:0000256" key="2">
    <source>
        <dbReference type="ARBA" id="ARBA00009812"/>
    </source>
</evidence>
<keyword evidence="8" id="KW-0472">Membrane</keyword>
<dbReference type="Proteomes" id="UP000578259">
    <property type="component" value="Unassembled WGS sequence"/>
</dbReference>
<dbReference type="PANTHER" id="PTHR44170:SF18">
    <property type="entry name" value="CONTACTIN 3B-RELATED"/>
    <property type="match status" value="1"/>
</dbReference>
<evidence type="ECO:0000256" key="16">
    <source>
        <dbReference type="ARBA" id="ARBA00080939"/>
    </source>
</evidence>
<dbReference type="InterPro" id="IPR003599">
    <property type="entry name" value="Ig_sub"/>
</dbReference>
<dbReference type="FunFam" id="2.60.40.10:FF:000054">
    <property type="entry name" value="Contactin 1"/>
    <property type="match status" value="1"/>
</dbReference>
<comment type="caution">
    <text evidence="21">The sequence shown here is derived from an EMBL/GenBank/DDBJ whole genome shotgun (WGS) entry which is preliminary data.</text>
</comment>
<feature type="domain" description="Ig-like" evidence="19">
    <location>
        <begin position="379"/>
        <end position="467"/>
    </location>
</feature>
<evidence type="ECO:0000256" key="1">
    <source>
        <dbReference type="ARBA" id="ARBA00004609"/>
    </source>
</evidence>
<dbReference type="Pfam" id="PF13927">
    <property type="entry name" value="Ig_3"/>
    <property type="match status" value="2"/>
</dbReference>
<dbReference type="InterPro" id="IPR003961">
    <property type="entry name" value="FN3_dom"/>
</dbReference>
<evidence type="ECO:0000256" key="11">
    <source>
        <dbReference type="ARBA" id="ARBA00023288"/>
    </source>
</evidence>
<dbReference type="InterPro" id="IPR013783">
    <property type="entry name" value="Ig-like_fold"/>
</dbReference>
<sequence length="878" mass="95469">VESSRTRMRSAVSVREGQGVVLLCGTPPRAGDLSFAWIFNEYPSFVQEDSRRFVSQETGHLYIAKVEPSDVGNYSCVVTSRASRSPVLGSPTPLVLRTDGVMGEYEPKIEVQFPETLAAAKGSTVKLECFALGNPVPQINWRRTDGLPFPSKIKLRKSNGMIEIPNFQQEDAGLYECITENSRGKNIARGRLTYYAKPHWVQPIQDVEVAVEDTLYWDCRASGKPKPSYRWLKNGEQLAIEGRIQIENGALTISNLNLTDSGRYQCIAENKHGVISSSAELRVVASAPDFSKSPMKKLIQVQIGSTVDFECKPKAFPKAKCSWKKGGEQLQENERISLLKDGGLRVASVTKGDAGTYTCLATNQFGTARGSTSLVVTEPTRITLAPSNLDVTVGESVVLPCQVQHDPLLDITFTWYFNGSLTDFQRDASHFEKVGGSASGDLMIRNIQLKHSGKYVCMVKTEVDSVASAADLIVRGSPGPPEHVRVDEITDTTAQISWQEGTDNHSPVTTYTIQARTPFSVGWQRATTGEHSSATTGEHSSSPASEGMALEPEPFSFSPAQPPQCLTAVVLSQPVPEELQNGEGFGYVVAFRPSGTTTWIQTVVTSPDTPRYVFRNESILPFSPYEVKVGVYNNKGEGPFSAVATVFSAEEEPSTAPSGVSATSLSSSAIQVSWTAIPWKMSNGRLLGYEVRYWNKGQKEESSNRVKAAGNETSIKITGLRSNLDYYTAVRAYNSAGAGPFSATVNATTKKPPPSQPPGNVVWNVTDSRVVLSWEEVRAMENESQVTGYKVLYRTSQGGLEVLTTAGTTAELWLQLQDDYLIEVRATTEGGDGSSSQQILIPRLASMDARGSGPSVLSIFSVSSFLATIFSLTLNSVL</sequence>
<dbReference type="FunFam" id="2.60.40.10:FF:000273">
    <property type="entry name" value="contactin-3 isoform X1"/>
    <property type="match status" value="1"/>
</dbReference>
<keyword evidence="4" id="KW-0336">GPI-anchor</keyword>
<keyword evidence="6" id="KW-0677">Repeat</keyword>
<dbReference type="GO" id="GO:0098552">
    <property type="term" value="C:side of membrane"/>
    <property type="evidence" value="ECO:0007669"/>
    <property type="project" value="UniProtKB-KW"/>
</dbReference>
<evidence type="ECO:0000259" key="20">
    <source>
        <dbReference type="PROSITE" id="PS50853"/>
    </source>
</evidence>
<dbReference type="EMBL" id="VZSJ01000676">
    <property type="protein sequence ID" value="NWY25768.1"/>
    <property type="molecule type" value="Genomic_DNA"/>
</dbReference>
<feature type="domain" description="Fibronectin type-III" evidence="20">
    <location>
        <begin position="753"/>
        <end position="848"/>
    </location>
</feature>
<keyword evidence="9" id="KW-1015">Disulfide bond</keyword>
<dbReference type="Pfam" id="PF07679">
    <property type="entry name" value="I-set"/>
    <property type="match status" value="2"/>
</dbReference>
<feature type="domain" description="Ig-like" evidence="19">
    <location>
        <begin position="107"/>
        <end position="188"/>
    </location>
</feature>
<keyword evidence="11" id="KW-0449">Lipoprotein</keyword>
<dbReference type="InterPro" id="IPR036179">
    <property type="entry name" value="Ig-like_dom_sf"/>
</dbReference>
<comment type="similarity">
    <text evidence="2">Belongs to the immunoglobulin superfamily. Contactin family.</text>
</comment>
<proteinExistence type="inferred from homology"/>
<dbReference type="FunFam" id="2.60.40.10:FF:000004">
    <property type="entry name" value="DCC isoform 1"/>
    <property type="match status" value="2"/>
</dbReference>
<evidence type="ECO:0000256" key="6">
    <source>
        <dbReference type="ARBA" id="ARBA00022737"/>
    </source>
</evidence>
<feature type="region of interest" description="Disordered" evidence="18">
    <location>
        <begin position="526"/>
        <end position="557"/>
    </location>
</feature>
<evidence type="ECO:0000256" key="12">
    <source>
        <dbReference type="ARBA" id="ARBA00023319"/>
    </source>
</evidence>
<evidence type="ECO:0000256" key="10">
    <source>
        <dbReference type="ARBA" id="ARBA00023180"/>
    </source>
</evidence>
<dbReference type="InterPro" id="IPR007110">
    <property type="entry name" value="Ig-like_dom"/>
</dbReference>
<evidence type="ECO:0000256" key="5">
    <source>
        <dbReference type="ARBA" id="ARBA00022729"/>
    </source>
</evidence>
<protein>
    <recommendedName>
        <fullName evidence="15">Contactin-3</fullName>
    </recommendedName>
    <alternativeName>
        <fullName evidence="17">Brain-derived immunoglobulin superfamily protein 1</fullName>
    </alternativeName>
    <alternativeName>
        <fullName evidence="16">Plasmacytoma-associated neuronal glycoprotein</fullName>
    </alternativeName>
</protein>
<dbReference type="SUPFAM" id="SSF49265">
    <property type="entry name" value="Fibronectin type III"/>
    <property type="match status" value="2"/>
</dbReference>
<evidence type="ECO:0000256" key="3">
    <source>
        <dbReference type="ARBA" id="ARBA00022475"/>
    </source>
</evidence>
<keyword evidence="10" id="KW-0325">Glycoprotein</keyword>
<dbReference type="SMART" id="SM00409">
    <property type="entry name" value="IG"/>
    <property type="match status" value="5"/>
</dbReference>
<comment type="subunit">
    <text evidence="13">Interacts with PTPRG.</text>
</comment>
<organism evidence="21 22">
    <name type="scientific">Pheucticus melanocephalus</name>
    <name type="common">Black-headed grosbeak</name>
    <name type="synonym">Guiraca melanocephala</name>
    <dbReference type="NCBI Taxonomy" id="371919"/>
    <lineage>
        <taxon>Eukaryota</taxon>
        <taxon>Metazoa</taxon>
        <taxon>Chordata</taxon>
        <taxon>Craniata</taxon>
        <taxon>Vertebrata</taxon>
        <taxon>Euteleostomi</taxon>
        <taxon>Archelosauria</taxon>
        <taxon>Archosauria</taxon>
        <taxon>Dinosauria</taxon>
        <taxon>Saurischia</taxon>
        <taxon>Theropoda</taxon>
        <taxon>Coelurosauria</taxon>
        <taxon>Aves</taxon>
        <taxon>Neognathae</taxon>
        <taxon>Neoaves</taxon>
        <taxon>Telluraves</taxon>
        <taxon>Australaves</taxon>
        <taxon>Passeriformes</taxon>
        <taxon>Cardinalidae</taxon>
        <taxon>Pheucticus</taxon>
    </lineage>
</organism>
<feature type="non-terminal residue" evidence="21">
    <location>
        <position position="878"/>
    </location>
</feature>
<keyword evidence="7" id="KW-0130">Cell adhesion</keyword>
<dbReference type="PROSITE" id="PS50835">
    <property type="entry name" value="IG_LIKE"/>
    <property type="match status" value="5"/>
</dbReference>
<evidence type="ECO:0000256" key="8">
    <source>
        <dbReference type="ARBA" id="ARBA00023136"/>
    </source>
</evidence>
<comment type="function">
    <text evidence="14">Contactins mediate cell surface interactions during nervous system development. Has some neurite outgrowth-promoting activity.</text>
</comment>
<dbReference type="GO" id="GO:0007411">
    <property type="term" value="P:axon guidance"/>
    <property type="evidence" value="ECO:0007669"/>
    <property type="project" value="TreeGrafter"/>
</dbReference>
<comment type="subcellular location">
    <subcellularLocation>
        <location evidence="1">Cell membrane</location>
        <topology evidence="1">Lipid-anchor</topology>
        <topology evidence="1">GPI-anchor</topology>
    </subcellularLocation>
</comment>
<reference evidence="21 22" key="1">
    <citation type="submission" date="2019-09" db="EMBL/GenBank/DDBJ databases">
        <title>Bird 10,000 Genomes (B10K) Project - Family phase.</title>
        <authorList>
            <person name="Zhang G."/>
        </authorList>
    </citation>
    <scope>NUCLEOTIDE SEQUENCE [LARGE SCALE GENOMIC DNA]</scope>
    <source>
        <strain evidence="21">OUT-0018</strain>
        <tissue evidence="21">Muscle</tissue>
    </source>
</reference>
<feature type="domain" description="Fibronectin type-III" evidence="20">
    <location>
        <begin position="656"/>
        <end position="752"/>
    </location>
</feature>
<keyword evidence="3" id="KW-1003">Cell membrane</keyword>
<dbReference type="SUPFAM" id="SSF48726">
    <property type="entry name" value="Immunoglobulin"/>
    <property type="match status" value="5"/>
</dbReference>
<dbReference type="InterPro" id="IPR013098">
    <property type="entry name" value="Ig_I-set"/>
</dbReference>
<dbReference type="GO" id="GO:0030424">
    <property type="term" value="C:axon"/>
    <property type="evidence" value="ECO:0007669"/>
    <property type="project" value="TreeGrafter"/>
</dbReference>
<gene>
    <name evidence="21" type="primary">Cntn3</name>
    <name evidence="21" type="ORF">PHEMEL_R10376</name>
</gene>
<accession>A0A7K7CZW5</accession>
<dbReference type="Gene3D" id="2.60.40.10">
    <property type="entry name" value="Immunoglobulins"/>
    <property type="match status" value="9"/>
</dbReference>
<evidence type="ECO:0000256" key="9">
    <source>
        <dbReference type="ARBA" id="ARBA00023157"/>
    </source>
</evidence>